<name>A0ABS5SNC7_9PROT</name>
<proteinExistence type="predicted"/>
<evidence type="ECO:0000256" key="4">
    <source>
        <dbReference type="ARBA" id="ARBA00022692"/>
    </source>
</evidence>
<feature type="domain" description="ABC transmembrane type-1" evidence="7">
    <location>
        <begin position="2"/>
        <end position="110"/>
    </location>
</feature>
<dbReference type="SUPFAM" id="SSF161098">
    <property type="entry name" value="MetI-like"/>
    <property type="match status" value="1"/>
</dbReference>
<evidence type="ECO:0000259" key="7">
    <source>
        <dbReference type="Pfam" id="PF00528"/>
    </source>
</evidence>
<evidence type="ECO:0000256" key="2">
    <source>
        <dbReference type="ARBA" id="ARBA00022448"/>
    </source>
</evidence>
<protein>
    <submittedName>
        <fullName evidence="8">ABC transporter permease subunit</fullName>
    </submittedName>
</protein>
<evidence type="ECO:0000313" key="9">
    <source>
        <dbReference type="Proteomes" id="UP001519538"/>
    </source>
</evidence>
<comment type="subcellular location">
    <subcellularLocation>
        <location evidence="1">Cell membrane</location>
        <topology evidence="1">Multi-pass membrane protein</topology>
    </subcellularLocation>
</comment>
<dbReference type="PANTHER" id="PTHR30151:SF0">
    <property type="entry name" value="ABC TRANSPORTER PERMEASE PROTEIN MJ0413-RELATED"/>
    <property type="match status" value="1"/>
</dbReference>
<keyword evidence="2" id="KW-0813">Transport</keyword>
<dbReference type="Gene3D" id="1.10.3720.10">
    <property type="entry name" value="MetI-like"/>
    <property type="match status" value="1"/>
</dbReference>
<accession>A0ABS5SNC7</accession>
<dbReference type="Pfam" id="PF00528">
    <property type="entry name" value="BPD_transp_1"/>
    <property type="match status" value="1"/>
</dbReference>
<evidence type="ECO:0000256" key="6">
    <source>
        <dbReference type="ARBA" id="ARBA00023136"/>
    </source>
</evidence>
<gene>
    <name evidence="8" type="ORF">HNO79_10340</name>
</gene>
<keyword evidence="5" id="KW-1133">Transmembrane helix</keyword>
<keyword evidence="3" id="KW-1003">Cell membrane</keyword>
<dbReference type="EMBL" id="JABLUU010000011">
    <property type="protein sequence ID" value="MBT0675776.1"/>
    <property type="molecule type" value="Genomic_DNA"/>
</dbReference>
<dbReference type="PANTHER" id="PTHR30151">
    <property type="entry name" value="ALKANE SULFONATE ABC TRANSPORTER-RELATED, MEMBRANE SUBUNIT"/>
    <property type="match status" value="1"/>
</dbReference>
<evidence type="ECO:0000256" key="5">
    <source>
        <dbReference type="ARBA" id="ARBA00022989"/>
    </source>
</evidence>
<comment type="caution">
    <text evidence="8">The sequence shown here is derived from an EMBL/GenBank/DDBJ whole genome shotgun (WGS) entry which is preliminary data.</text>
</comment>
<dbReference type="Proteomes" id="UP001519538">
    <property type="component" value="Unassembled WGS sequence"/>
</dbReference>
<keyword evidence="6" id="KW-0472">Membrane</keyword>
<keyword evidence="4" id="KW-0812">Transmembrane</keyword>
<evidence type="ECO:0000256" key="1">
    <source>
        <dbReference type="ARBA" id="ARBA00004651"/>
    </source>
</evidence>
<organism evidence="8 9">
    <name type="scientific">Komagataeibacter oboediens</name>
    <dbReference type="NCBI Taxonomy" id="65958"/>
    <lineage>
        <taxon>Bacteria</taxon>
        <taxon>Pseudomonadati</taxon>
        <taxon>Pseudomonadota</taxon>
        <taxon>Alphaproteobacteria</taxon>
        <taxon>Acetobacterales</taxon>
        <taxon>Acetobacteraceae</taxon>
        <taxon>Komagataeibacter</taxon>
    </lineage>
</organism>
<dbReference type="InterPro" id="IPR035906">
    <property type="entry name" value="MetI-like_sf"/>
</dbReference>
<dbReference type="InterPro" id="IPR000515">
    <property type="entry name" value="MetI-like"/>
</dbReference>
<reference evidence="8 9" key="1">
    <citation type="journal article" date="2021" name="Astrobiology">
        <title>Bacterial Cellulose Retains Robustness but Its Synthesis Declines After Exposure to a Mars-Like Environment Simulated Outside the International Space Station.</title>
        <authorList>
            <person name="Orlovska I."/>
            <person name="Podolich O."/>
            <person name="Kukharenko O."/>
            <person name="Zaets I."/>
            <person name="Reva O."/>
            <person name="Khirunenko L."/>
            <person name="Zmejkoski D."/>
            <person name="Rogalsky S."/>
            <person name="Barh D."/>
            <person name="Tiwari S."/>
            <person name="Kumavath R."/>
            <person name="Goes-Neto A."/>
            <person name="Azevedo V."/>
            <person name="Brenig B."/>
            <person name="Ghosh P."/>
            <person name="de Vera J.P."/>
            <person name="Kozyrovska N."/>
        </authorList>
    </citation>
    <scope>NUCLEOTIDE SEQUENCE [LARGE SCALE GENOMIC DNA]</scope>
    <source>
        <strain evidence="8 9">IMBG 311</strain>
    </source>
</reference>
<evidence type="ECO:0000256" key="3">
    <source>
        <dbReference type="ARBA" id="ARBA00022475"/>
    </source>
</evidence>
<keyword evidence="9" id="KW-1185">Reference proteome</keyword>
<sequence length="240" mass="25371">MLAVAVAFVLWRPLGHVFSGVVAVLYALPPITLGPLLVLAFRSSTSQVILAAICVCYPTLQAMRTGLRDIDPRLKDVVTLYGGSAVSTLWYVRLRSGLPALFAGLRIAAPGRDSGRHPCWVRKRRAGHRVRPAGCNRSWHSFRTMGCGTTGCNVLFRGRVRTGCATGANADGERCAGNAATGARNGAACRTMGRHAVGRHGLYAAAGDLAVPAMAGRCLTNPVPAAFRRVPLSGHQPMGT</sequence>
<evidence type="ECO:0000313" key="8">
    <source>
        <dbReference type="EMBL" id="MBT0675776.1"/>
    </source>
</evidence>